<dbReference type="PANTHER" id="PTHR43695">
    <property type="entry name" value="PUTATIVE (AFU_ORTHOLOGUE AFUA_2G17250)-RELATED"/>
    <property type="match status" value="1"/>
</dbReference>
<dbReference type="RefSeq" id="WP_272749782.1">
    <property type="nucleotide sequence ID" value="NZ_JAQQKX010000028.1"/>
</dbReference>
<evidence type="ECO:0000256" key="2">
    <source>
        <dbReference type="ARBA" id="ARBA00022801"/>
    </source>
</evidence>
<feature type="domain" description="SGNH hydrolase-type esterase" evidence="4">
    <location>
        <begin position="140"/>
        <end position="318"/>
    </location>
</feature>
<dbReference type="InterPro" id="IPR036514">
    <property type="entry name" value="SGNH_hydro_sf"/>
</dbReference>
<dbReference type="EMBL" id="JAQQKX010000028">
    <property type="protein sequence ID" value="MDC7685280.1"/>
    <property type="molecule type" value="Genomic_DNA"/>
</dbReference>
<feature type="region of interest" description="Disordered" evidence="3">
    <location>
        <begin position="346"/>
        <end position="380"/>
    </location>
</feature>
<dbReference type="InterPro" id="IPR013830">
    <property type="entry name" value="SGNH_hydro"/>
</dbReference>
<dbReference type="InterPro" id="IPR037459">
    <property type="entry name" value="RhgT-like"/>
</dbReference>
<evidence type="ECO:0000259" key="4">
    <source>
        <dbReference type="Pfam" id="PF13472"/>
    </source>
</evidence>
<comment type="caution">
    <text evidence="5">The sequence shown here is derived from an EMBL/GenBank/DDBJ whole genome shotgun (WGS) entry which is preliminary data.</text>
</comment>
<dbReference type="Gene3D" id="3.40.50.1110">
    <property type="entry name" value="SGNH hydrolase"/>
    <property type="match status" value="1"/>
</dbReference>
<dbReference type="InterPro" id="IPR008979">
    <property type="entry name" value="Galactose-bd-like_sf"/>
</dbReference>
<evidence type="ECO:0000256" key="1">
    <source>
        <dbReference type="ARBA" id="ARBA00008668"/>
    </source>
</evidence>
<dbReference type="Proteomes" id="UP001214854">
    <property type="component" value="Unassembled WGS sequence"/>
</dbReference>
<accession>A0ABT5HZK7</accession>
<sequence length="380" mass="41414">MVASKVYDAAAGFGFEGPLPDFEKLSASGKPFYFSVDVPEGNYKVTVTLGGDKASETTVKAELRRLMLERVAVPAKGSATKTFIVNVRTPEFPGGKVRLNPRETEKEARAWDARLTLEFDGNVAVRAVKIEPVVVPTLFLLGDSTVTDQSGEPFASWGQMFPRFFKPTVAVANHSQSGESTFSAKAGRRFDKIMSLIKPGDYVFIQFGHNDQKSTDPDKEAKYKANLMDWAAQVKAKGGTPVFVTAMHRNRFENGKVRDTLGNFPQLAREAAAESGTILIDLNAGSRTLYEAVGAKGTRALFMHSEDYAKTDGTHHSPYGAYELAKIVVQGLRDAKAPIAAQIADDVPSYDPAHPLSESDYKVPPSQAFTTERPLGVNQE</sequence>
<protein>
    <submittedName>
        <fullName evidence="5">Rhamnogalacturonan acetylesterase</fullName>
    </submittedName>
</protein>
<comment type="similarity">
    <text evidence="1">Belongs to the 'GDSL' lipolytic enzyme family.</text>
</comment>
<keyword evidence="6" id="KW-1185">Reference proteome</keyword>
<gene>
    <name evidence="5" type="ORF">PQU92_18505</name>
</gene>
<name>A0ABT5HZK7_9CAUL</name>
<dbReference type="Pfam" id="PF13472">
    <property type="entry name" value="Lipase_GDSL_2"/>
    <property type="match status" value="1"/>
</dbReference>
<dbReference type="Gene3D" id="2.60.120.430">
    <property type="entry name" value="Galactose-binding lectin"/>
    <property type="match status" value="1"/>
</dbReference>
<dbReference type="SUPFAM" id="SSF52266">
    <property type="entry name" value="SGNH hydrolase"/>
    <property type="match status" value="1"/>
</dbReference>
<reference evidence="5 6" key="1">
    <citation type="submission" date="2023-01" db="EMBL/GenBank/DDBJ databases">
        <title>Novel species of the genus Asticcacaulis isolated from rivers.</title>
        <authorList>
            <person name="Lu H."/>
        </authorList>
    </citation>
    <scope>NUCLEOTIDE SEQUENCE [LARGE SCALE GENOMIC DNA]</scope>
    <source>
        <strain evidence="5 6">BYS171W</strain>
    </source>
</reference>
<evidence type="ECO:0000313" key="6">
    <source>
        <dbReference type="Proteomes" id="UP001214854"/>
    </source>
</evidence>
<proteinExistence type="inferred from homology"/>
<dbReference type="PANTHER" id="PTHR43695:SF1">
    <property type="entry name" value="RHAMNOGALACTURONAN ACETYLESTERASE"/>
    <property type="match status" value="1"/>
</dbReference>
<organism evidence="5 6">
    <name type="scientific">Asticcacaulis aquaticus</name>
    <dbReference type="NCBI Taxonomy" id="2984212"/>
    <lineage>
        <taxon>Bacteria</taxon>
        <taxon>Pseudomonadati</taxon>
        <taxon>Pseudomonadota</taxon>
        <taxon>Alphaproteobacteria</taxon>
        <taxon>Caulobacterales</taxon>
        <taxon>Caulobacteraceae</taxon>
        <taxon>Asticcacaulis</taxon>
    </lineage>
</organism>
<keyword evidence="2" id="KW-0378">Hydrolase</keyword>
<dbReference type="SUPFAM" id="SSF49785">
    <property type="entry name" value="Galactose-binding domain-like"/>
    <property type="match status" value="1"/>
</dbReference>
<evidence type="ECO:0000256" key="3">
    <source>
        <dbReference type="SAM" id="MobiDB-lite"/>
    </source>
</evidence>
<dbReference type="CDD" id="cd01821">
    <property type="entry name" value="Rhamnogalacturan_acetylesterase_like"/>
    <property type="match status" value="1"/>
</dbReference>
<evidence type="ECO:0000313" key="5">
    <source>
        <dbReference type="EMBL" id="MDC7685280.1"/>
    </source>
</evidence>